<dbReference type="GO" id="GO:0000723">
    <property type="term" value="P:telomere maintenance"/>
    <property type="evidence" value="ECO:0007669"/>
    <property type="project" value="TreeGrafter"/>
</dbReference>
<feature type="region of interest" description="Disordered" evidence="1">
    <location>
        <begin position="2898"/>
        <end position="2918"/>
    </location>
</feature>
<sequence>MLPKLNQDPELSSISKRTELPVVSSCLEGLACIYNADVSSRRLDRVKECFQFCVAILGVQSEYISRYDAWRSALHFIHKCSDFLESELLDSLQSLLSLVKNSMTHRNQELSEIATKSYLSILRRSGELLLEEAHSEAATSSGVQTDARLCLPHTDAFVALTHELVSRISSGSTPLSDVIVAVEGFSHLSRVCALLTSSSEFFKIVDGILSRTEQFAVDGSEVLGQQSRANSSALLDPSRAIDNFYVPSLITSLARIAAVSFSKICVQCPGSSEMPSALACSRLVNLVLRLSIHGVIAYPVSSVKLGHLLACAVQRAVIDTSGATVDSDIMTTTGSSPSCAFASEFVYHTLIHTCCHQPSAFAILIGSNSKMEQIASSDSDDVSSSTIQTPFLADAPLTFRDYVPLWQSLLGLDARDESGDKEYMQLSQAKKIIFMCTMQAAINLLQRLELSYTILASDDGLADDIGLIGEETAADPQLADRGVVREDAITSGAELFVTQNPGITFSRPKDVVLFINLVDLMEYPLLTGTYKLLNLLVTIAVRMGLFESGAIESASGAQTKWAETRRRLTDFVSELASQISSSSRCTDANILATVDQTDAKLRFILGLPLFVFKTLTGADKRAVSELCLRLRPIVGLAAVLGHSGRVELLSVLVRALERWISELGSSQPEAQIQLIQFLLPALRPILSSSLPSSAHDGKNQTEAISEAVGTLSAYQDRLARGNRHGSRRNLMQSLRVVHRVKRLYSAFKISGQLSEASPLQSLRSAQAQLLNLLGRFGSKAVVNQPAIQDVLHNPPTYQFRGSALRLCIPYTDIRAYIPLNDQALVAVSRGVIDDRSCQGGFSALAESLSNVALAEYTYALIVYMIGRSVSTVRSLGQRIYSVDLHESISKSLGPRDSTQEGHVFSRSEGPALQTVDAEETETVHDMSLWRHLFLLCFRYATKGETPLQQLYRNVLFQLTRWFSAYSVSDPQEAVCFFKVLMELLNLDMSSKRLPDDPTEDASDMHAEPSITSIESRTNTANNLAAKCLRSFLLLSNQRSPANLQINQPTPGSPPSLQSFVGQPVYGTFQLVLGKVLMVIRSSAFSDCMGALYALNKAVFPILCKDKELIEVHMFEILGVLIDAVEDFGQRAPTNESGETGRALLSSLRLAVRTACRFCTILPHGYGTTNVRPALKRARGAESHPDLPNIESLRTKRKCPVGWTEASVEACFGILFGRLSQLNSPTLLRWSELCRNTYLTCIVTVAERLGSFMMDGDKSRRKGATDQLSPVQYYFQSVIASEAVSDLLHKFESGLLNTSVEEIGQTRWVHALISSTEIYLWVVSSNVLTSNYLQTLLEDKRSRILESVRQFCSVTVKNVGTVGETTPTVGENDSAGDANRQISLHEASIICQMKVIKFVATLINHLETGAGRKYFPSEHDIWLLMAHSILVQSSRGGDEYAHHFADSNEQPMDTFAALTPYGQGLVLQKLTALLSGTEGLSKYVALEIRSELCAGDPSAPSSLPVPCPDRKNKVDLTAFQLCSIFTALTDRVQVDSSITRQCGLDKLGSMIVDTVLECCSIRSQTQDVVKRELIVAALELALTSVEQEYVVQRLLTSILPEIMSTSNSKSENQTGSPNLEQSDLEKVIGRNILMRLLLFGQVQLKIDADGQVGRKYRKHSQAISTIRIITDHLASGIQLGDGHQLYCCLVLMNALLDICFTVEGKKRVSIATREDTPHLPASTLIVKEILSHWSTLFHRLATLTTVYGQWVVEKIIDLLERLFLIGSKVRVLDLLGFLLKPQLFKRSIPASVSDEPSGCESIFDALKDMLATQLPLKCEEYTADSSSSMEYTKVFNTLLSCVEITGSKSLMEALLIPFCRESFHPMDQELLTCLHKTMTRYIHSVQVQRRLLDMCYNQLWGSSQDAPQIKFPFEFLRRLTDKFFFPLLLSASHDTVEQFVVSHLSELFDNVSNPIDRKSIISDQNRMRILLKKEIAFAVFAILYNRLPKFAVYDPQSPIISEFFRIMPSGDPKKERKGNELTVILTKLSYNCLKDALSQLPSAGQFGSKSNTEFLKADRSYLLSAWACLVAAVCATQTQSKFYSLLLPRGLLHVLLPSTEEARFVLSDQRPSVRQDRFINVRENLWSTQNWSSISSSRRSSTVQRYSPSASGQSRSTGGRSAFSSDFIQGSSFALEMGRFDRLAGTQLIMLEEAQSVSENTSAAVENGATTSVDTNMTTSRSYLSSEAPIASVLLDSDAVNREPLMPGLVGLLIHMHTNHILMGLNEPSQVDAQPSCLDNLFHEMESLNTSLNIQTFIVKLIINCPEVFRPYGQMWLQPLLKFLIAAHPGVVLTEQSEPGTSTLTTLATELFLMLASWAVPSTSPSESVKPVLPQTPGECELASQALVLLASQFTAKSSGSDGGAQIPPSDSYRLQSLTDLFSLMIDCWSMVQPPYQSIFKLMHPVDTTNKHCIWGMNLLGIVLRSKTMVFRPEDAGLSISEFVDVLVRYLEHTHKTVFVAAFTTCALLLNKFQLTATSDETLLALEDSGSDRFASFACPRLQRLVSDLWAKSSQLTSRSATESLKSPSKVSAASSYLIATSGVLEAACCAASYWDPLVEHVIQVTSTSCQLSHLDDRNLRIYLDLVKRTLEQNINATGSDALFKTIVRSLFTSASGEQGDEGCIFEHLCSRTSDVLELGLLAGVELIRCLDSRLQSGRSAHGADTLSSTNYDRYVGIIVRSALNSLEGDRVVSVHRAAYRVCMAILSSKKLTDLCGTSILAKLGVLYGLSSEADGVVRNCVREFFSHRYLPQKTLERALTILKEFGSFGSKWGDMFEFAGDVVHKLTNRLLRSLLYSCLVLVLEPAAQTAEYHQQFFDQSLDPAVRFDKMRMNRIHLNEKLSTDLALSSLASQFFTTVPSEHPQTSGSTSNSGARNESSTLIATETAVAGGSTSVTGTASIGSQQTQTQPDRLETTQVEGEFSSPPKKQRLDSVFQPDLRPSSSVPREHHADTRIAPLSPHEQRIANLRKRLARRDPVPLNSPIPNAVQQAQNKKHYFRDKAIARQRAELRLMEVSGECAHKGVASTRAASLGKTYRNGAIPDIQDVSPSTFLNPLQRAAESSPTAARDIFVLVYQALLEASSHFTTSTNHQDVYLEAFRSIDDLMRLTINLSTFTDSVNSVHNVVEACLRLIMKTTVHYDMDNGEISGRSTTPSTALISLDPTVIATAALFGDCEPEAIVLLEEFFVISTKSAQDRRQSVELTLCEKSWTNDILNRQFPHPSDPMNLSSSPDPITAAEVWWELTRLYRSTNQFEEVLGWLTDKWVDQNDLFSHIGTAFTAMNKPNYTDGQLRFEEVLENQDLWTDCPESLEPGLQALCREGLMNCLERMSRWDELDDISTRAAKLSAIKYFDVNETDMDAAKVNKITLSSALPLLYGDPSVVENVLPSLFKARLKRLQEGVIMAHLNDGAGDRSLEAAQIDLRDLVLCAMDNDSIRPLFEDMQDIQRKHEFNTSVSVFSKAQMLTEMKEFLTLANDSSASLPDLKNLTQLWYARSPNSSMDSTSVWNDINSNRLFYLTLLGMKISSSAVSDPAVNSEVHTVSSLLDEAIFRLRLDEARTCITQSNPGLALHHLKSIHSLGKKAISGTSPTQWKWWLKWCLAFADSWVSWASDDAALRSRIAVSNVGAVQAIEDLIQGIVNAGVHLSKCAITKPELVTHIDHPSYTQFTYFCKLSRLAARLTGLLDQRSEELKCQLLEPSATGSASSSSISGKLQNLRTLWDQLYSFSSLREQSDQFGVITTPLNEANACEWLTSYTLRFFSNCYSMSSVLHRNPNGTEGSKQKSYSLVAPLIEMANFCDRKLIEGSTSEAASQQGDLQNDLSRIFAFWFVKCILSGMRLNSRAAQIRFPQAVQLACETPVKQSSFEDSVVEAFTSMSAEIPSWMYLQWSDLLLSNLFSKSAHESQLVQGIVERLGCEYTSQFFYSFKVASSAALEQQLARQLISLAPTPEVKETSEPAESVIQKLSQLCSGCQLQDRLIQELSLLDEPNVVLKDWFSNQAKEVLSTTAPNSQSRELLRNQYRKLIGSLFVRSVFVQSDKPTHSAADRPPMGEYRAKLATKASLTFFYLLEACNRILGRDGERLIQASLPEIDKDIKAIETNYAQLRSSVTHSTGNPQLIDYSPWLANFLSADLPTGERLPMPCAVSTYVYDPRVEKQVYIHRFDPSVLTLASLRQPKLIRILGSNSHTFSWLVKAGEDLRQDARLEHLFTLANSSLLGSRSYDEVSENGERDDLLTSKPVQSPSGEPTLVQTYMVVPLTSGLGLVQWLDMTTTLLAFYKSVMNTAELLEYNKQVSNYAELFTNTDYGSLWGSAVDHNGSDRTRGHQKDTVDRLLSLFRSLEKRVSSWRLLRRGLQRMSSDAVHFTNLKRNLIRTHASLSAMHYIFGIGDRHPSNFLLCRRTGALIGIDFGYAFGVTALVLPVPELPPFRLTASHRELLEPSGPAGTFGFTLTRTLTAMRAAKPLLNALLQVFVKDSSCWAIYSQYTRQTQTQFTHERLQVARKKLMGHCPVMIIENEIAIRFASKKWFGDFQRIIRSTLGKETASSEGRRTNNMLTPEEQARRLTRLATSPELLPRTHFGWQAFL</sequence>
<evidence type="ECO:0000259" key="3">
    <source>
        <dbReference type="PROSITE" id="PS51190"/>
    </source>
</evidence>
<dbReference type="InterPro" id="IPR036940">
    <property type="entry name" value="PI3/4_kinase_cat_sf"/>
</dbReference>
<evidence type="ECO:0000256" key="1">
    <source>
        <dbReference type="SAM" id="MobiDB-lite"/>
    </source>
</evidence>
<protein>
    <recommendedName>
        <fullName evidence="6">Non-specific serine/threonine protein kinase</fullName>
    </recommendedName>
</protein>
<dbReference type="Pfam" id="PF00454">
    <property type="entry name" value="PI3_PI4_kinase"/>
    <property type="match status" value="1"/>
</dbReference>
<feature type="domain" description="FATC" evidence="3">
    <location>
        <begin position="4594"/>
        <end position="4626"/>
    </location>
</feature>
<dbReference type="Gene3D" id="3.30.1010.10">
    <property type="entry name" value="Phosphatidylinositol 3-kinase Catalytic Subunit, Chain A, domain 4"/>
    <property type="match status" value="1"/>
</dbReference>
<comment type="caution">
    <text evidence="4">The sequence shown here is derived from an EMBL/GenBank/DDBJ whole genome shotgun (WGS) entry which is preliminary data.</text>
</comment>
<name>A0AAV2TYB2_CALDB</name>
<dbReference type="Pfam" id="PF08163">
    <property type="entry name" value="DNAPKcs_CC3"/>
    <property type="match status" value="1"/>
</dbReference>
<dbReference type="InterPro" id="IPR012582">
    <property type="entry name" value="DNAPKcs_CC3"/>
</dbReference>
<dbReference type="GO" id="GO:0005634">
    <property type="term" value="C:nucleus"/>
    <property type="evidence" value="ECO:0007669"/>
    <property type="project" value="InterPro"/>
</dbReference>
<dbReference type="SMART" id="SM00146">
    <property type="entry name" value="PI3Kc"/>
    <property type="match status" value="1"/>
</dbReference>
<feature type="compositionally biased region" description="Polar residues" evidence="1">
    <location>
        <begin position="2932"/>
        <end position="2958"/>
    </location>
</feature>
<organism evidence="4 5">
    <name type="scientific">Calicophoron daubneyi</name>
    <name type="common">Rumen fluke</name>
    <name type="synonym">Paramphistomum daubneyi</name>
    <dbReference type="NCBI Taxonomy" id="300641"/>
    <lineage>
        <taxon>Eukaryota</taxon>
        <taxon>Metazoa</taxon>
        <taxon>Spiralia</taxon>
        <taxon>Lophotrochozoa</taxon>
        <taxon>Platyhelminthes</taxon>
        <taxon>Trematoda</taxon>
        <taxon>Digenea</taxon>
        <taxon>Plagiorchiida</taxon>
        <taxon>Pronocephalata</taxon>
        <taxon>Paramphistomoidea</taxon>
        <taxon>Paramphistomidae</taxon>
        <taxon>Calicophoron</taxon>
    </lineage>
</organism>
<dbReference type="Pfam" id="PF19704">
    <property type="entry name" value="DNAPKcs_CC5"/>
    <property type="match status" value="1"/>
</dbReference>
<dbReference type="SMART" id="SM01343">
    <property type="entry name" value="FATC"/>
    <property type="match status" value="1"/>
</dbReference>
<feature type="region of interest" description="Disordered" evidence="1">
    <location>
        <begin position="2141"/>
        <end position="2161"/>
    </location>
</feature>
<feature type="domain" description="PI3K/PI4K catalytic" evidence="2">
    <location>
        <begin position="4204"/>
        <end position="4562"/>
    </location>
</feature>
<evidence type="ECO:0000313" key="4">
    <source>
        <dbReference type="EMBL" id="CAL5142150.1"/>
    </source>
</evidence>
<dbReference type="InterPro" id="IPR050517">
    <property type="entry name" value="DDR_Repair_Kinase"/>
</dbReference>
<dbReference type="SUPFAM" id="SSF56112">
    <property type="entry name" value="Protein kinase-like (PK-like)"/>
    <property type="match status" value="1"/>
</dbReference>
<dbReference type="PROSITE" id="PS51190">
    <property type="entry name" value="FATC"/>
    <property type="match status" value="1"/>
</dbReference>
<dbReference type="InterPro" id="IPR011009">
    <property type="entry name" value="Kinase-like_dom_sf"/>
</dbReference>
<feature type="compositionally biased region" description="Polar residues" evidence="1">
    <location>
        <begin position="3023"/>
        <end position="3032"/>
    </location>
</feature>
<dbReference type="InterPro" id="IPR000403">
    <property type="entry name" value="PI3/4_kinase_cat_dom"/>
</dbReference>
<feature type="region of interest" description="Disordered" evidence="1">
    <location>
        <begin position="891"/>
        <end position="910"/>
    </location>
</feature>
<dbReference type="PANTHER" id="PTHR11139:SF68">
    <property type="entry name" value="DNA-DEPENDENT PROTEIN KINASE CATALYTIC SUBUNIT"/>
    <property type="match status" value="1"/>
</dbReference>
<feature type="region of interest" description="Disordered" evidence="1">
    <location>
        <begin position="2932"/>
        <end position="3003"/>
    </location>
</feature>
<evidence type="ECO:0008006" key="6">
    <source>
        <dbReference type="Google" id="ProtNLM"/>
    </source>
</evidence>
<dbReference type="Gene3D" id="1.10.1070.11">
    <property type="entry name" value="Phosphatidylinositol 3-/4-kinase, catalytic domain"/>
    <property type="match status" value="1"/>
</dbReference>
<gene>
    <name evidence="4" type="ORF">CDAUBV1_LOCUS17421</name>
</gene>
<dbReference type="GO" id="GO:0004674">
    <property type="term" value="F:protein serine/threonine kinase activity"/>
    <property type="evidence" value="ECO:0007669"/>
    <property type="project" value="TreeGrafter"/>
</dbReference>
<dbReference type="PROSITE" id="PS50290">
    <property type="entry name" value="PI3_4_KINASE_3"/>
    <property type="match status" value="1"/>
</dbReference>
<dbReference type="InterPro" id="IPR045581">
    <property type="entry name" value="DNAPKcs_CC5"/>
</dbReference>
<dbReference type="Pfam" id="PF20500">
    <property type="entry name" value="DNA-PKcs_N"/>
    <property type="match status" value="1"/>
</dbReference>
<evidence type="ECO:0000259" key="2">
    <source>
        <dbReference type="PROSITE" id="PS50290"/>
    </source>
</evidence>
<dbReference type="InterPro" id="IPR046804">
    <property type="entry name" value="DNA-PKcs_N"/>
</dbReference>
<proteinExistence type="predicted"/>
<evidence type="ECO:0000313" key="5">
    <source>
        <dbReference type="Proteomes" id="UP001497525"/>
    </source>
</evidence>
<accession>A0AAV2TYB2</accession>
<reference evidence="4" key="1">
    <citation type="submission" date="2024-06" db="EMBL/GenBank/DDBJ databases">
        <authorList>
            <person name="Liu X."/>
            <person name="Lenzi L."/>
            <person name="Haldenby T S."/>
            <person name="Uol C."/>
        </authorList>
    </citation>
    <scope>NUCLEOTIDE SEQUENCE</scope>
</reference>
<feature type="region of interest" description="Disordered" evidence="1">
    <location>
        <begin position="3016"/>
        <end position="3035"/>
    </location>
</feature>
<dbReference type="PANTHER" id="PTHR11139">
    <property type="entry name" value="ATAXIA TELANGIECTASIA MUTATED ATM -RELATED"/>
    <property type="match status" value="1"/>
</dbReference>
<dbReference type="SMART" id="SM01344">
    <property type="entry name" value="NUC194"/>
    <property type="match status" value="1"/>
</dbReference>
<dbReference type="EMBL" id="CAXLJL010000967">
    <property type="protein sequence ID" value="CAL5142150.1"/>
    <property type="molecule type" value="Genomic_DNA"/>
</dbReference>
<dbReference type="SUPFAM" id="SSF48371">
    <property type="entry name" value="ARM repeat"/>
    <property type="match status" value="2"/>
</dbReference>
<dbReference type="GO" id="GO:0006303">
    <property type="term" value="P:double-strand break repair via nonhomologous end joining"/>
    <property type="evidence" value="ECO:0007669"/>
    <property type="project" value="InterPro"/>
</dbReference>
<dbReference type="InterPro" id="IPR003152">
    <property type="entry name" value="FATC_dom"/>
</dbReference>
<dbReference type="Proteomes" id="UP001497525">
    <property type="component" value="Unassembled WGS sequence"/>
</dbReference>
<dbReference type="InterPro" id="IPR016024">
    <property type="entry name" value="ARM-type_fold"/>
</dbReference>